<dbReference type="AlphaFoldDB" id="A0AAW2S7U7"/>
<reference evidence="1" key="1">
    <citation type="submission" date="2020-06" db="EMBL/GenBank/DDBJ databases">
        <authorList>
            <person name="Li T."/>
            <person name="Hu X."/>
            <person name="Zhang T."/>
            <person name="Song X."/>
            <person name="Zhang H."/>
            <person name="Dai N."/>
            <person name="Sheng W."/>
            <person name="Hou X."/>
            <person name="Wei L."/>
        </authorList>
    </citation>
    <scope>NUCLEOTIDE SEQUENCE</scope>
    <source>
        <strain evidence="1">G02</strain>
        <tissue evidence="1">Leaf</tissue>
    </source>
</reference>
<dbReference type="Pfam" id="PF02992">
    <property type="entry name" value="Transposase_21"/>
    <property type="match status" value="1"/>
</dbReference>
<organism evidence="1">
    <name type="scientific">Sesamum radiatum</name>
    <name type="common">Black benniseed</name>
    <dbReference type="NCBI Taxonomy" id="300843"/>
    <lineage>
        <taxon>Eukaryota</taxon>
        <taxon>Viridiplantae</taxon>
        <taxon>Streptophyta</taxon>
        <taxon>Embryophyta</taxon>
        <taxon>Tracheophyta</taxon>
        <taxon>Spermatophyta</taxon>
        <taxon>Magnoliopsida</taxon>
        <taxon>eudicotyledons</taxon>
        <taxon>Gunneridae</taxon>
        <taxon>Pentapetalae</taxon>
        <taxon>asterids</taxon>
        <taxon>lamiids</taxon>
        <taxon>Lamiales</taxon>
        <taxon>Pedaliaceae</taxon>
        <taxon>Sesamum</taxon>
    </lineage>
</organism>
<name>A0AAW2S7U7_SESRA</name>
<dbReference type="InterPro" id="IPR004242">
    <property type="entry name" value="Transposase_21"/>
</dbReference>
<protein>
    <submittedName>
        <fullName evidence="1">Uncharacterized protein</fullName>
    </submittedName>
</protein>
<gene>
    <name evidence="1" type="ORF">Sradi_2654100</name>
</gene>
<accession>A0AAW2S7U7</accession>
<evidence type="ECO:0000313" key="1">
    <source>
        <dbReference type="EMBL" id="KAL0387723.1"/>
    </source>
</evidence>
<comment type="caution">
    <text evidence="1">The sequence shown here is derived from an EMBL/GenBank/DDBJ whole genome shotgun (WGS) entry which is preliminary data.</text>
</comment>
<dbReference type="PANTHER" id="PTHR10775">
    <property type="entry name" value="OS08G0208400 PROTEIN"/>
    <property type="match status" value="1"/>
</dbReference>
<reference evidence="1" key="2">
    <citation type="journal article" date="2024" name="Plant">
        <title>Genomic evolution and insights into agronomic trait innovations of Sesamum species.</title>
        <authorList>
            <person name="Miao H."/>
            <person name="Wang L."/>
            <person name="Qu L."/>
            <person name="Liu H."/>
            <person name="Sun Y."/>
            <person name="Le M."/>
            <person name="Wang Q."/>
            <person name="Wei S."/>
            <person name="Zheng Y."/>
            <person name="Lin W."/>
            <person name="Duan Y."/>
            <person name="Cao H."/>
            <person name="Xiong S."/>
            <person name="Wang X."/>
            <person name="Wei L."/>
            <person name="Li C."/>
            <person name="Ma Q."/>
            <person name="Ju M."/>
            <person name="Zhao R."/>
            <person name="Li G."/>
            <person name="Mu C."/>
            <person name="Tian Q."/>
            <person name="Mei H."/>
            <person name="Zhang T."/>
            <person name="Gao T."/>
            <person name="Zhang H."/>
        </authorList>
    </citation>
    <scope>NUCLEOTIDE SEQUENCE</scope>
    <source>
        <strain evidence="1">G02</strain>
    </source>
</reference>
<dbReference type="PANTHER" id="PTHR10775:SF185">
    <property type="entry name" value="OS08G0208400 PROTEIN"/>
    <property type="match status" value="1"/>
</dbReference>
<sequence length="314" mass="36260">MKMVLILVYDFEFSVSDLICEGETLLAYGGGPYDYVSGLADRFHDVVHAAEQPLWNNCTQSQLSVAAELVNINTEGHISKHIYDRIFKWADHILLCDHTLPLDYYSTKKLIKDLSLHVEKIDACKNGCMLYWKIDIDLDNYKFCRAVRYNPTLEQNLNREKALYAILSVKNETFTIPAALMSTVSDLPTYGMDFGCSTIGVIGYPVCMKDTRAFYLQNGRKPYHFDCHRQFLPLDHPYPRNKNAFTKNQVERKVARRNYDLAMNDTRIEQSIFNYPGQASGASKKRWLSGLECHIIETYILINYKLAHKTTLFY</sequence>
<dbReference type="EMBL" id="JACGWJ010000011">
    <property type="protein sequence ID" value="KAL0387723.1"/>
    <property type="molecule type" value="Genomic_DNA"/>
</dbReference>
<proteinExistence type="predicted"/>